<name>A0AAV0HWQ4_9ROSI</name>
<reference evidence="1" key="1">
    <citation type="submission" date="2022-08" db="EMBL/GenBank/DDBJ databases">
        <authorList>
            <person name="Gutierrez-Valencia J."/>
        </authorList>
    </citation>
    <scope>NUCLEOTIDE SEQUENCE</scope>
</reference>
<dbReference type="PANTHER" id="PTHR48040:SF12">
    <property type="entry name" value="ABC TRANSPORTER G FAMILY MEMBER 32-LIKE ISOFORM X1"/>
    <property type="match status" value="1"/>
</dbReference>
<dbReference type="AlphaFoldDB" id="A0AAV0HWQ4"/>
<evidence type="ECO:0000313" key="1">
    <source>
        <dbReference type="EMBL" id="CAI0389717.1"/>
    </source>
</evidence>
<dbReference type="PANTHER" id="PTHR48040">
    <property type="entry name" value="PLEIOTROPIC DRUG RESISTANCE PROTEIN 1-LIKE ISOFORM X1"/>
    <property type="match status" value="1"/>
</dbReference>
<sequence>MTVRETLELAGRCQGVGSKFDMLMELARREKMSGIKPDEDLDIFMKSLALGGQETSLVVEYIMKILGLDVCADTLVGDEMLKEYRGSEEAAHNRWIVGISSTI</sequence>
<protein>
    <submittedName>
        <fullName evidence="1">Uncharacterized protein</fullName>
    </submittedName>
</protein>
<comment type="caution">
    <text evidence="1">The sequence shown here is derived from an EMBL/GenBank/DDBJ whole genome shotgun (WGS) entry which is preliminary data.</text>
</comment>
<evidence type="ECO:0000313" key="2">
    <source>
        <dbReference type="Proteomes" id="UP001154282"/>
    </source>
</evidence>
<proteinExistence type="predicted"/>
<accession>A0AAV0HWQ4</accession>
<dbReference type="Proteomes" id="UP001154282">
    <property type="component" value="Unassembled WGS sequence"/>
</dbReference>
<dbReference type="EMBL" id="CAMGYJ010000003">
    <property type="protein sequence ID" value="CAI0389717.1"/>
    <property type="molecule type" value="Genomic_DNA"/>
</dbReference>
<keyword evidence="2" id="KW-1185">Reference proteome</keyword>
<organism evidence="1 2">
    <name type="scientific">Linum tenue</name>
    <dbReference type="NCBI Taxonomy" id="586396"/>
    <lineage>
        <taxon>Eukaryota</taxon>
        <taxon>Viridiplantae</taxon>
        <taxon>Streptophyta</taxon>
        <taxon>Embryophyta</taxon>
        <taxon>Tracheophyta</taxon>
        <taxon>Spermatophyta</taxon>
        <taxon>Magnoliopsida</taxon>
        <taxon>eudicotyledons</taxon>
        <taxon>Gunneridae</taxon>
        <taxon>Pentapetalae</taxon>
        <taxon>rosids</taxon>
        <taxon>fabids</taxon>
        <taxon>Malpighiales</taxon>
        <taxon>Linaceae</taxon>
        <taxon>Linum</taxon>
    </lineage>
</organism>
<gene>
    <name evidence="1" type="ORF">LITE_LOCUS6400</name>
</gene>